<dbReference type="AlphaFoldDB" id="A0A3G4YLH2"/>
<name>A0A3G4YLH2_9MAXI</name>
<comment type="catalytic activity">
    <reaction evidence="8 9">
        <text>a ubiquinone + NADH + 5 H(+)(in) = a ubiquinol + NAD(+) + 4 H(+)(out)</text>
        <dbReference type="Rhea" id="RHEA:29091"/>
        <dbReference type="Rhea" id="RHEA-COMP:9565"/>
        <dbReference type="Rhea" id="RHEA-COMP:9566"/>
        <dbReference type="ChEBI" id="CHEBI:15378"/>
        <dbReference type="ChEBI" id="CHEBI:16389"/>
        <dbReference type="ChEBI" id="CHEBI:17976"/>
        <dbReference type="ChEBI" id="CHEBI:57540"/>
        <dbReference type="ChEBI" id="CHEBI:57945"/>
        <dbReference type="EC" id="7.1.1.2"/>
    </reaction>
</comment>
<dbReference type="GO" id="GO:0008137">
    <property type="term" value="F:NADH dehydrogenase (ubiquinone) activity"/>
    <property type="evidence" value="ECO:0007669"/>
    <property type="project" value="UniProtKB-UniRule"/>
</dbReference>
<comment type="function">
    <text evidence="9">Core subunit of the mitochondrial membrane respiratory chain NADH dehydrogenase (Complex I) which catalyzes electron transfer from NADH through the respiratory chain, using ubiquinone as an electron acceptor. Essential for the catalytic activity of complex I.</text>
</comment>
<keyword evidence="5 9" id="KW-0812">Transmembrane</keyword>
<dbReference type="InterPro" id="IPR000440">
    <property type="entry name" value="NADH_UbQ/plastoQ_OxRdtase_su3"/>
</dbReference>
<evidence type="ECO:0000256" key="1">
    <source>
        <dbReference type="ARBA" id="ARBA00004370"/>
    </source>
</evidence>
<dbReference type="Gene3D" id="1.20.58.1610">
    <property type="entry name" value="NADH:ubiquinone/plastoquinone oxidoreductase, chain 3"/>
    <property type="match status" value="1"/>
</dbReference>
<keyword evidence="9" id="KW-0830">Ubiquinone</keyword>
<dbReference type="PANTHER" id="PTHR11058:SF9">
    <property type="entry name" value="NADH-UBIQUINONE OXIDOREDUCTASE CHAIN 3"/>
    <property type="match status" value="1"/>
</dbReference>
<keyword evidence="7 9" id="KW-0472">Membrane</keyword>
<dbReference type="PANTHER" id="PTHR11058">
    <property type="entry name" value="NADH-UBIQUINONE OXIDOREDUCTASE CHAIN 3"/>
    <property type="match status" value="1"/>
</dbReference>
<dbReference type="EC" id="7.1.1.2" evidence="9"/>
<dbReference type="GO" id="GO:0030964">
    <property type="term" value="C:NADH dehydrogenase complex"/>
    <property type="evidence" value="ECO:0007669"/>
    <property type="project" value="TreeGrafter"/>
</dbReference>
<evidence type="ECO:0000256" key="4">
    <source>
        <dbReference type="ARBA" id="ARBA00022448"/>
    </source>
</evidence>
<evidence type="ECO:0000256" key="9">
    <source>
        <dbReference type="RuleBase" id="RU003640"/>
    </source>
</evidence>
<dbReference type="EMBL" id="MH710604">
    <property type="protein sequence ID" value="AYV63060.1"/>
    <property type="molecule type" value="Genomic_DNA"/>
</dbReference>
<dbReference type="Pfam" id="PF00507">
    <property type="entry name" value="Oxidored_q4"/>
    <property type="match status" value="1"/>
</dbReference>
<feature type="transmembrane region" description="Helical" evidence="9">
    <location>
        <begin position="53"/>
        <end position="76"/>
    </location>
</feature>
<reference evidence="10" key="1">
    <citation type="submission" date="2018-08" db="EMBL/GenBank/DDBJ databases">
        <title>The complete mitochondrial genome of the copepod Lovenula raynerae.</title>
        <authorList>
            <person name="Jooste C.M."/>
            <person name="Emami-Khoyi A."/>
            <person name="Gan H.M."/>
            <person name="Wasserman R."/>
            <person name="Dalu T."/>
            <person name="Teske P.R."/>
        </authorList>
    </citation>
    <scope>NUCLEOTIDE SEQUENCE</scope>
</reference>
<evidence type="ECO:0000256" key="5">
    <source>
        <dbReference type="ARBA" id="ARBA00022692"/>
    </source>
</evidence>
<keyword evidence="9" id="KW-0520">NAD</keyword>
<keyword evidence="9" id="KW-0249">Electron transport</keyword>
<keyword evidence="9 10" id="KW-0496">Mitochondrion</keyword>
<keyword evidence="6 9" id="KW-1133">Transmembrane helix</keyword>
<dbReference type="InterPro" id="IPR038430">
    <property type="entry name" value="NDAH_ubi_oxred_su3_sf"/>
</dbReference>
<proteinExistence type="inferred from homology"/>
<evidence type="ECO:0000313" key="10">
    <source>
        <dbReference type="EMBL" id="AYV63060.1"/>
    </source>
</evidence>
<keyword evidence="9" id="KW-0679">Respiratory chain</keyword>
<evidence type="ECO:0000256" key="7">
    <source>
        <dbReference type="ARBA" id="ARBA00023136"/>
    </source>
</evidence>
<evidence type="ECO:0000256" key="6">
    <source>
        <dbReference type="ARBA" id="ARBA00022989"/>
    </source>
</evidence>
<keyword evidence="4 9" id="KW-0813">Transport</keyword>
<evidence type="ECO:0000256" key="8">
    <source>
        <dbReference type="ARBA" id="ARBA00049551"/>
    </source>
</evidence>
<sequence length="115" mass="12808">MLVMNLTLVICLSMILLVLGVSLSLKFSLDREKLSPFECGFTPKNTARLPFSIRFFLIAILFLVFDVELLLLFPLIPAITSSILLESIISMVLIILVLLAGLLHEIFQGSLSWAN</sequence>
<comment type="subcellular location">
    <subcellularLocation>
        <location evidence="1">Membrane</location>
    </subcellularLocation>
    <subcellularLocation>
        <location evidence="9">Mitochondrion membrane</location>
        <topology evidence="9">Multi-pass membrane protein</topology>
    </subcellularLocation>
</comment>
<accession>A0A3G4YLH2</accession>
<feature type="transmembrane region" description="Helical" evidence="9">
    <location>
        <begin position="83"/>
        <end position="103"/>
    </location>
</feature>
<organism evidence="10">
    <name type="scientific">Lovenula raynerae</name>
    <dbReference type="NCBI Taxonomy" id="2487506"/>
    <lineage>
        <taxon>Eukaryota</taxon>
        <taxon>Metazoa</taxon>
        <taxon>Ecdysozoa</taxon>
        <taxon>Arthropoda</taxon>
        <taxon>Crustacea</taxon>
        <taxon>Multicrustacea</taxon>
        <taxon>Hexanauplia</taxon>
        <taxon>Copepoda</taxon>
        <taxon>Calanoida</taxon>
        <taxon>Diaptomidae</taxon>
        <taxon>Lovenula</taxon>
    </lineage>
</organism>
<geneLocation type="mitochondrion" evidence="10"/>
<keyword evidence="9" id="KW-1278">Translocase</keyword>
<gene>
    <name evidence="10" type="primary">ND3</name>
</gene>
<evidence type="ECO:0000256" key="2">
    <source>
        <dbReference type="ARBA" id="ARBA00008472"/>
    </source>
</evidence>
<protein>
    <recommendedName>
        <fullName evidence="3 9">NADH-ubiquinone oxidoreductase chain 3</fullName>
        <ecNumber evidence="9">7.1.1.2</ecNumber>
    </recommendedName>
</protein>
<comment type="similarity">
    <text evidence="2 9">Belongs to the complex I subunit 3 family.</text>
</comment>
<evidence type="ECO:0000256" key="3">
    <source>
        <dbReference type="ARBA" id="ARBA00021007"/>
    </source>
</evidence>
<dbReference type="GO" id="GO:0031966">
    <property type="term" value="C:mitochondrial membrane"/>
    <property type="evidence" value="ECO:0007669"/>
    <property type="project" value="UniProtKB-SubCell"/>
</dbReference>